<reference evidence="6 7" key="1">
    <citation type="submission" date="2019-07" db="EMBL/GenBank/DDBJ databases">
        <title>Genomic Encyclopedia of Archaeal and Bacterial Type Strains, Phase II (KMG-II): from individual species to whole genera.</title>
        <authorList>
            <person name="Goeker M."/>
        </authorList>
    </citation>
    <scope>NUCLEOTIDE SEQUENCE [LARGE SCALE GENOMIC DNA]</scope>
    <source>
        <strain evidence="6 7">DSM 18850</strain>
    </source>
</reference>
<dbReference type="RefSeq" id="WP_148908879.1">
    <property type="nucleotide sequence ID" value="NZ_VNHX01000012.1"/>
</dbReference>
<dbReference type="GO" id="GO:0017136">
    <property type="term" value="F:histone deacetylase activity, NAD-dependent"/>
    <property type="evidence" value="ECO:0007669"/>
    <property type="project" value="TreeGrafter"/>
</dbReference>
<dbReference type="GO" id="GO:0036055">
    <property type="term" value="F:protein-succinyllysine desuccinylase activity"/>
    <property type="evidence" value="ECO:0007669"/>
    <property type="project" value="InterPro"/>
</dbReference>
<dbReference type="InterPro" id="IPR029035">
    <property type="entry name" value="DHS-like_NAD/FAD-binding_dom"/>
</dbReference>
<dbReference type="EMBL" id="VNHX01000012">
    <property type="protein sequence ID" value="TYP94384.1"/>
    <property type="molecule type" value="Genomic_DNA"/>
</dbReference>
<dbReference type="Pfam" id="PF02146">
    <property type="entry name" value="SIR2"/>
    <property type="match status" value="1"/>
</dbReference>
<keyword evidence="7" id="KW-1185">Reference proteome</keyword>
<name>A0A5S5DFI1_9SPHI</name>
<dbReference type="Gene3D" id="3.30.1600.10">
    <property type="entry name" value="SIR2/SIRT2 'Small Domain"/>
    <property type="match status" value="1"/>
</dbReference>
<sequence>MKKLVVFTGAGMSAESGLGTFRGAGGLWEGYKIEEVATPQAWRTNPRLVLEFYNIRRKQCIAAQPNAAHYFLKELETSYDVRIITQNIDDLHERAGSRNVLHLHGEIRKAQSSLNPRFVYGMRSDEINIGDTCELGSQLRPHVVWFGEAVPNLEKAIAITKEADIFVVIGTSLQVYPAASLLHEVNDDCKVYVIDPHADQLSVPEGIVKIAESATTGIHKLHELLAK</sequence>
<gene>
    <name evidence="6" type="ORF">BC792_11248</name>
</gene>
<evidence type="ECO:0000259" key="5">
    <source>
        <dbReference type="PROSITE" id="PS50305"/>
    </source>
</evidence>
<dbReference type="PANTHER" id="PTHR11085">
    <property type="entry name" value="NAD-DEPENDENT PROTEIN DEACYLASE SIRTUIN-5, MITOCHONDRIAL-RELATED"/>
    <property type="match status" value="1"/>
</dbReference>
<dbReference type="InterPro" id="IPR027546">
    <property type="entry name" value="Sirtuin_class_III"/>
</dbReference>
<dbReference type="InterPro" id="IPR026590">
    <property type="entry name" value="Ssirtuin_cat_dom"/>
</dbReference>
<comment type="caution">
    <text evidence="6">The sequence shown here is derived from an EMBL/GenBank/DDBJ whole genome shotgun (WGS) entry which is preliminary data.</text>
</comment>
<protein>
    <recommendedName>
        <fullName evidence="1">protein acetyllysine N-acetyltransferase</fullName>
        <ecNumber evidence="1">2.3.1.286</ecNumber>
    </recommendedName>
</protein>
<dbReference type="PROSITE" id="PS50305">
    <property type="entry name" value="SIRTUIN"/>
    <property type="match status" value="1"/>
</dbReference>
<accession>A0A5S5DFI1</accession>
<organism evidence="6 7">
    <name type="scientific">Sphingobacterium allocomposti</name>
    <dbReference type="NCBI Taxonomy" id="415956"/>
    <lineage>
        <taxon>Bacteria</taxon>
        <taxon>Pseudomonadati</taxon>
        <taxon>Bacteroidota</taxon>
        <taxon>Sphingobacteriia</taxon>
        <taxon>Sphingobacteriales</taxon>
        <taxon>Sphingobacteriaceae</taxon>
        <taxon>Sphingobacterium</taxon>
    </lineage>
</organism>
<dbReference type="PANTHER" id="PTHR11085:SF4">
    <property type="entry name" value="NAD-DEPENDENT PROTEIN DEACYLASE"/>
    <property type="match status" value="1"/>
</dbReference>
<evidence type="ECO:0000256" key="4">
    <source>
        <dbReference type="PROSITE-ProRule" id="PRU00236"/>
    </source>
</evidence>
<dbReference type="GO" id="GO:0036054">
    <property type="term" value="F:protein-malonyllysine demalonylase activity"/>
    <property type="evidence" value="ECO:0007669"/>
    <property type="project" value="InterPro"/>
</dbReference>
<evidence type="ECO:0000256" key="2">
    <source>
        <dbReference type="ARBA" id="ARBA00022679"/>
    </source>
</evidence>
<dbReference type="EC" id="2.3.1.286" evidence="1"/>
<evidence type="ECO:0000313" key="7">
    <source>
        <dbReference type="Proteomes" id="UP000325105"/>
    </source>
</evidence>
<dbReference type="Gene3D" id="3.40.50.1220">
    <property type="entry name" value="TPP-binding domain"/>
    <property type="match status" value="1"/>
</dbReference>
<proteinExistence type="predicted"/>
<comment type="caution">
    <text evidence="4">Lacks conserved residue(s) required for the propagation of feature annotation.</text>
</comment>
<dbReference type="Proteomes" id="UP000325105">
    <property type="component" value="Unassembled WGS sequence"/>
</dbReference>
<dbReference type="InterPro" id="IPR003000">
    <property type="entry name" value="Sirtuin"/>
</dbReference>
<dbReference type="SUPFAM" id="SSF52467">
    <property type="entry name" value="DHS-like NAD/FAD-binding domain"/>
    <property type="match status" value="1"/>
</dbReference>
<dbReference type="InterPro" id="IPR026591">
    <property type="entry name" value="Sirtuin_cat_small_dom_sf"/>
</dbReference>
<evidence type="ECO:0000313" key="6">
    <source>
        <dbReference type="EMBL" id="TYP94384.1"/>
    </source>
</evidence>
<dbReference type="OrthoDB" id="9800582at2"/>
<evidence type="ECO:0000256" key="3">
    <source>
        <dbReference type="ARBA" id="ARBA00023027"/>
    </source>
</evidence>
<dbReference type="AlphaFoldDB" id="A0A5S5DFI1"/>
<evidence type="ECO:0000256" key="1">
    <source>
        <dbReference type="ARBA" id="ARBA00012928"/>
    </source>
</evidence>
<dbReference type="GO" id="GO:0070403">
    <property type="term" value="F:NAD+ binding"/>
    <property type="evidence" value="ECO:0007669"/>
    <property type="project" value="InterPro"/>
</dbReference>
<keyword evidence="2" id="KW-0808">Transferase</keyword>
<dbReference type="InterPro" id="IPR050134">
    <property type="entry name" value="NAD-dep_sirtuin_deacylases"/>
</dbReference>
<dbReference type="CDD" id="cd01412">
    <property type="entry name" value="SIRT5_Af1_CobB"/>
    <property type="match status" value="1"/>
</dbReference>
<keyword evidence="3" id="KW-0520">NAD</keyword>
<feature type="domain" description="Deacetylase sirtuin-type" evidence="5">
    <location>
        <begin position="1"/>
        <end position="227"/>
    </location>
</feature>